<dbReference type="OrthoDB" id="5130616at2759"/>
<evidence type="ECO:0008006" key="3">
    <source>
        <dbReference type="Google" id="ProtNLM"/>
    </source>
</evidence>
<dbReference type="SUPFAM" id="SSF81383">
    <property type="entry name" value="F-box domain"/>
    <property type="match status" value="1"/>
</dbReference>
<dbReference type="CDD" id="cd09917">
    <property type="entry name" value="F-box_SF"/>
    <property type="match status" value="1"/>
</dbReference>
<dbReference type="Proteomes" id="UP000758155">
    <property type="component" value="Unassembled WGS sequence"/>
</dbReference>
<dbReference type="AlphaFoldDB" id="A0A9P4WWQ1"/>
<evidence type="ECO:0000313" key="1">
    <source>
        <dbReference type="EMBL" id="KAF3044005.1"/>
    </source>
</evidence>
<keyword evidence="2" id="KW-1185">Reference proteome</keyword>
<protein>
    <recommendedName>
        <fullName evidence="3">F-box domain-containing protein</fullName>
    </recommendedName>
</protein>
<dbReference type="InterPro" id="IPR036047">
    <property type="entry name" value="F-box-like_dom_sf"/>
</dbReference>
<sequence>MTTRDGLLGGLSPATPSSAFDDFPEEIIERIISLFTVQWSLAAAALVSRRLNRIGTPHIYTAVTLVLAKSAKSIPLVVKPLETRTGPQMDIFHFTFDLPSAESCNALAFVMTVMRRPELAQHVKLLELIRNDEGYDIRRAIGFSDLQGQKVTKLAAAAPTQLSWRSFTDAMDERPARVVDQPYELVCSVLRTLPQVNFIDAYEHTTDVPGDPFMNTIQSLATLTAVQHDFIFTIPHLSELMLRDIMLVSVTSVDLDDWKLTVPRNSIMRLALYNVDTPRVQLPVQDTAPILLMLGACRRLKHLAIATSAAGLWQVMLGCCSQRFTALETLGVLEVGPSTSVMVGLALAERQVLYAPMPVCRLRESEGIWCLNAEVGMLLALTPVSENNEHAGRVERYHSMAQLPGQLFDAHINITLPRSLETLNLMANKEKRLQIILLTTLESMHKDVRDRFPSLRKLEVAWELGGIVTEERGADNLSPELVEAFRRKGLEVVQSLG</sequence>
<organism evidence="1 2">
    <name type="scientific">Didymella heteroderae</name>
    <dbReference type="NCBI Taxonomy" id="1769908"/>
    <lineage>
        <taxon>Eukaryota</taxon>
        <taxon>Fungi</taxon>
        <taxon>Dikarya</taxon>
        <taxon>Ascomycota</taxon>
        <taxon>Pezizomycotina</taxon>
        <taxon>Dothideomycetes</taxon>
        <taxon>Pleosporomycetidae</taxon>
        <taxon>Pleosporales</taxon>
        <taxon>Pleosporineae</taxon>
        <taxon>Didymellaceae</taxon>
        <taxon>Didymella</taxon>
    </lineage>
</organism>
<gene>
    <name evidence="1" type="ORF">E8E12_005809</name>
</gene>
<evidence type="ECO:0000313" key="2">
    <source>
        <dbReference type="Proteomes" id="UP000758155"/>
    </source>
</evidence>
<comment type="caution">
    <text evidence="1">The sequence shown here is derived from an EMBL/GenBank/DDBJ whole genome shotgun (WGS) entry which is preliminary data.</text>
</comment>
<accession>A0A9P4WWQ1</accession>
<proteinExistence type="predicted"/>
<name>A0A9P4WWQ1_9PLEO</name>
<dbReference type="EMBL" id="SWKV01000010">
    <property type="protein sequence ID" value="KAF3044005.1"/>
    <property type="molecule type" value="Genomic_DNA"/>
</dbReference>
<reference evidence="1" key="1">
    <citation type="submission" date="2019-04" db="EMBL/GenBank/DDBJ databases">
        <title>Sequencing of skin fungus with MAO and IRED activity.</title>
        <authorList>
            <person name="Marsaioli A.J."/>
            <person name="Bonatto J.M.C."/>
            <person name="Reis Junior O."/>
        </authorList>
    </citation>
    <scope>NUCLEOTIDE SEQUENCE</scope>
    <source>
        <strain evidence="1">28M1</strain>
    </source>
</reference>